<dbReference type="AlphaFoldDB" id="A0A915AHP2"/>
<dbReference type="Gene3D" id="3.40.640.10">
    <property type="entry name" value="Type I PLP-dependent aspartate aminotransferase-like (Major domain)"/>
    <property type="match status" value="1"/>
</dbReference>
<comment type="catalytic activity">
    <reaction evidence="12">
        <text>L-cysteine + 2-oxoglutarate = 2-oxo-3-sulfanylpropanoate + L-glutamate</text>
        <dbReference type="Rhea" id="RHEA:17441"/>
        <dbReference type="ChEBI" id="CHEBI:16810"/>
        <dbReference type="ChEBI" id="CHEBI:29985"/>
        <dbReference type="ChEBI" id="CHEBI:35235"/>
        <dbReference type="ChEBI" id="CHEBI:57678"/>
        <dbReference type="EC" id="2.6.1.3"/>
    </reaction>
    <physiologicalReaction direction="left-to-right" evidence="12">
        <dbReference type="Rhea" id="RHEA:17442"/>
    </physiologicalReaction>
</comment>
<evidence type="ECO:0000256" key="11">
    <source>
        <dbReference type="ARBA" id="ARBA00048761"/>
    </source>
</evidence>
<reference evidence="16" key="1">
    <citation type="submission" date="2022-11" db="UniProtKB">
        <authorList>
            <consortium name="WormBaseParasite"/>
        </authorList>
    </citation>
    <scope>IDENTIFICATION</scope>
</reference>
<dbReference type="CDD" id="cd00609">
    <property type="entry name" value="AAT_like"/>
    <property type="match status" value="1"/>
</dbReference>
<keyword evidence="7 13" id="KW-0808">Transferase</keyword>
<dbReference type="PROSITE" id="PS00105">
    <property type="entry name" value="AA_TRANSFER_CLASS_1"/>
    <property type="match status" value="1"/>
</dbReference>
<evidence type="ECO:0000256" key="3">
    <source>
        <dbReference type="ARBA" id="ARBA00007441"/>
    </source>
</evidence>
<evidence type="ECO:0000256" key="12">
    <source>
        <dbReference type="ARBA" id="ARBA00049350"/>
    </source>
</evidence>
<dbReference type="GO" id="GO:0004069">
    <property type="term" value="F:L-aspartate:2-oxoglutarate aminotransferase activity"/>
    <property type="evidence" value="ECO:0007669"/>
    <property type="project" value="UniProtKB-EC"/>
</dbReference>
<dbReference type="PRINTS" id="PR00799">
    <property type="entry name" value="TRANSAMINASE"/>
</dbReference>
<comment type="catalytic activity">
    <reaction evidence="11">
        <text>3-sulfino-L-alanine + 2-oxoglutarate = 3-sulfinopyruvate + L-glutamate</text>
        <dbReference type="Rhea" id="RHEA:70295"/>
        <dbReference type="ChEBI" id="CHEBI:16810"/>
        <dbReference type="ChEBI" id="CHEBI:29985"/>
        <dbReference type="ChEBI" id="CHEBI:61085"/>
        <dbReference type="ChEBI" id="CHEBI:140699"/>
    </reaction>
    <physiologicalReaction direction="right-to-left" evidence="11">
        <dbReference type="Rhea" id="RHEA:70297"/>
    </physiologicalReaction>
</comment>
<evidence type="ECO:0000256" key="13">
    <source>
        <dbReference type="RuleBase" id="RU000480"/>
    </source>
</evidence>
<dbReference type="FunFam" id="3.90.1150.10:FF:000001">
    <property type="entry name" value="Aspartate aminotransferase"/>
    <property type="match status" value="1"/>
</dbReference>
<sequence length="534" mass="59979">ALSAFNEIDFWKERSLDEIARISIVSAGYECSVKFGRFSGPPLEVSRKVPIKLSRKVPLKVSRKVDGGCSDRPFLEGVVLIVVIISMKVNGGVIFCYHLVCVSSRERFICKSITILRFGALRLNCCAKMPSFFSRVEMAPPIEVFHMNKMYQDESSPQKVNLTIGAYRTEEGKPWVLPIVREAEKKMADDTTNNHEYLPVLGFEPFCKVASELVLGKDSSAIKEGRVTGVQCLSGTGSLRAGAEFLCRILGLKTVYISKPSWGNHKLVFKNAGFDDLREYRYWDSTNRCVDINNLIADLEAAPERSVIILHGCAHNPTGMDPSHEQWKKIAEIMKKKNLFTFFDIAYQGFASGDPDADAWAVRYFVEQGLEMVVAQSFAKNFGLYNERIGNLTVVVSDPAVLPAFKSQMSLIVRANWSNPPNHGAKIVHMILTTPEMLKKWHECIETMATRIKSMRTALRENLEKLNTPGKWEHITQQIGMFSFTGLTPSQTEHLVKVHKVFLLKNGRINVCGLNTKNVEYVAKAINETINSVK</sequence>
<dbReference type="GO" id="GO:0006532">
    <property type="term" value="P:aspartate biosynthetic process"/>
    <property type="evidence" value="ECO:0007669"/>
    <property type="project" value="TreeGrafter"/>
</dbReference>
<protein>
    <recommendedName>
        <fullName evidence="13">Aspartate aminotransferase</fullName>
        <ecNumber evidence="13">2.6.1.1</ecNumber>
    </recommendedName>
</protein>
<dbReference type="Proteomes" id="UP000887569">
    <property type="component" value="Unplaced"/>
</dbReference>
<comment type="subcellular location">
    <subcellularLocation>
        <location evidence="2">Cytoplasm</location>
    </subcellularLocation>
</comment>
<evidence type="ECO:0000256" key="1">
    <source>
        <dbReference type="ARBA" id="ARBA00001933"/>
    </source>
</evidence>
<dbReference type="SUPFAM" id="SSF53383">
    <property type="entry name" value="PLP-dependent transferases"/>
    <property type="match status" value="1"/>
</dbReference>
<dbReference type="PANTHER" id="PTHR11879:SF55">
    <property type="entry name" value="GLUTAMATE OXALOACETATE TRANSAMINASE 1, ISOFORM B"/>
    <property type="match status" value="1"/>
</dbReference>
<dbReference type="Pfam" id="PF00155">
    <property type="entry name" value="Aminotran_1_2"/>
    <property type="match status" value="1"/>
</dbReference>
<comment type="miscellaneous">
    <text evidence="13">In eukaryotes there are cytoplasmic, mitochondrial and chloroplastic isozymes.</text>
</comment>
<feature type="domain" description="Aminotransferase class I/classII large" evidence="14">
    <location>
        <begin position="158"/>
        <end position="526"/>
    </location>
</feature>
<comment type="subunit">
    <text evidence="4 13">Homodimer.</text>
</comment>
<comment type="similarity">
    <text evidence="3">Belongs to the class-I pyridoxal-phosphate-dependent aminotransferase family.</text>
</comment>
<dbReference type="GO" id="GO:0005829">
    <property type="term" value="C:cytosol"/>
    <property type="evidence" value="ECO:0007669"/>
    <property type="project" value="TreeGrafter"/>
</dbReference>
<keyword evidence="6 13" id="KW-0032">Aminotransferase</keyword>
<dbReference type="GO" id="GO:0047801">
    <property type="term" value="F:L-cysteine transaminase activity"/>
    <property type="evidence" value="ECO:0007669"/>
    <property type="project" value="UniProtKB-EC"/>
</dbReference>
<accession>A0A915AHP2</accession>
<keyword evidence="8" id="KW-0663">Pyridoxal phosphate</keyword>
<dbReference type="EC" id="2.6.1.1" evidence="13"/>
<evidence type="ECO:0000259" key="14">
    <source>
        <dbReference type="Pfam" id="PF00155"/>
    </source>
</evidence>
<dbReference type="Gene3D" id="3.90.1150.10">
    <property type="entry name" value="Aspartate Aminotransferase, domain 1"/>
    <property type="match status" value="1"/>
</dbReference>
<evidence type="ECO:0000313" key="16">
    <source>
        <dbReference type="WBParaSite" id="PgR008_g089_t06"/>
    </source>
</evidence>
<evidence type="ECO:0000256" key="7">
    <source>
        <dbReference type="ARBA" id="ARBA00022679"/>
    </source>
</evidence>
<dbReference type="InterPro" id="IPR000796">
    <property type="entry name" value="Asp_trans"/>
</dbReference>
<evidence type="ECO:0000313" key="15">
    <source>
        <dbReference type="Proteomes" id="UP000887569"/>
    </source>
</evidence>
<evidence type="ECO:0000256" key="2">
    <source>
        <dbReference type="ARBA" id="ARBA00004496"/>
    </source>
</evidence>
<comment type="catalytic activity">
    <reaction evidence="9">
        <text>(2S)-2-aminobutanoate + 2-oxoglutarate = 2-oxobutanoate + L-glutamate</text>
        <dbReference type="Rhea" id="RHEA:70223"/>
        <dbReference type="ChEBI" id="CHEBI:16763"/>
        <dbReference type="ChEBI" id="CHEBI:16810"/>
        <dbReference type="ChEBI" id="CHEBI:29985"/>
        <dbReference type="ChEBI" id="CHEBI:74359"/>
    </reaction>
    <physiologicalReaction direction="right-to-left" evidence="9">
        <dbReference type="Rhea" id="RHEA:70225"/>
    </physiologicalReaction>
</comment>
<dbReference type="InterPro" id="IPR004839">
    <property type="entry name" value="Aminotransferase_I/II_large"/>
</dbReference>
<dbReference type="GO" id="GO:0030170">
    <property type="term" value="F:pyridoxal phosphate binding"/>
    <property type="evidence" value="ECO:0007669"/>
    <property type="project" value="InterPro"/>
</dbReference>
<dbReference type="InterPro" id="IPR015422">
    <property type="entry name" value="PyrdxlP-dep_Trfase_small"/>
</dbReference>
<evidence type="ECO:0000256" key="5">
    <source>
        <dbReference type="ARBA" id="ARBA00022490"/>
    </source>
</evidence>
<comment type="catalytic activity">
    <reaction evidence="10">
        <text>L-aspartate + 2-oxoglutarate = oxaloacetate + L-glutamate</text>
        <dbReference type="Rhea" id="RHEA:21824"/>
        <dbReference type="ChEBI" id="CHEBI:16452"/>
        <dbReference type="ChEBI" id="CHEBI:16810"/>
        <dbReference type="ChEBI" id="CHEBI:29985"/>
        <dbReference type="ChEBI" id="CHEBI:29991"/>
        <dbReference type="EC" id="2.6.1.1"/>
    </reaction>
    <physiologicalReaction direction="left-to-right" evidence="10">
        <dbReference type="Rhea" id="RHEA:21825"/>
    </physiologicalReaction>
</comment>
<comment type="cofactor">
    <cofactor evidence="1">
        <name>pyridoxal 5'-phosphate</name>
        <dbReference type="ChEBI" id="CHEBI:597326"/>
    </cofactor>
</comment>
<keyword evidence="15" id="KW-1185">Reference proteome</keyword>
<name>A0A915AHP2_PARUN</name>
<dbReference type="InterPro" id="IPR015421">
    <property type="entry name" value="PyrdxlP-dep_Trfase_major"/>
</dbReference>
<dbReference type="WBParaSite" id="PgR008_g089_t06">
    <property type="protein sequence ID" value="PgR008_g089_t06"/>
    <property type="gene ID" value="PgR008_g089"/>
</dbReference>
<evidence type="ECO:0000256" key="9">
    <source>
        <dbReference type="ARBA" id="ARBA00036027"/>
    </source>
</evidence>
<dbReference type="FunFam" id="3.40.640.10:FF:000044">
    <property type="entry name" value="Aspartate aminotransferase"/>
    <property type="match status" value="1"/>
</dbReference>
<evidence type="ECO:0000256" key="6">
    <source>
        <dbReference type="ARBA" id="ARBA00022576"/>
    </source>
</evidence>
<dbReference type="NCBIfam" id="NF006719">
    <property type="entry name" value="PRK09257.1"/>
    <property type="match status" value="1"/>
</dbReference>
<proteinExistence type="inferred from homology"/>
<organism evidence="15 16">
    <name type="scientific">Parascaris univalens</name>
    <name type="common">Nematode worm</name>
    <dbReference type="NCBI Taxonomy" id="6257"/>
    <lineage>
        <taxon>Eukaryota</taxon>
        <taxon>Metazoa</taxon>
        <taxon>Ecdysozoa</taxon>
        <taxon>Nematoda</taxon>
        <taxon>Chromadorea</taxon>
        <taxon>Rhabditida</taxon>
        <taxon>Spirurina</taxon>
        <taxon>Ascaridomorpha</taxon>
        <taxon>Ascaridoidea</taxon>
        <taxon>Ascarididae</taxon>
        <taxon>Parascaris</taxon>
    </lineage>
</organism>
<dbReference type="PANTHER" id="PTHR11879">
    <property type="entry name" value="ASPARTATE AMINOTRANSFERASE"/>
    <property type="match status" value="1"/>
</dbReference>
<evidence type="ECO:0000256" key="8">
    <source>
        <dbReference type="ARBA" id="ARBA00022898"/>
    </source>
</evidence>
<evidence type="ECO:0000256" key="10">
    <source>
        <dbReference type="ARBA" id="ARBA00048507"/>
    </source>
</evidence>
<evidence type="ECO:0000256" key="4">
    <source>
        <dbReference type="ARBA" id="ARBA00011738"/>
    </source>
</evidence>
<dbReference type="InterPro" id="IPR015424">
    <property type="entry name" value="PyrdxlP-dep_Trfase"/>
</dbReference>
<dbReference type="InterPro" id="IPR004838">
    <property type="entry name" value="NHTrfase_class1_PyrdxlP-BS"/>
</dbReference>
<keyword evidence="5" id="KW-0963">Cytoplasm</keyword>